<evidence type="ECO:0000313" key="2">
    <source>
        <dbReference type="Proteomes" id="UP000036681"/>
    </source>
</evidence>
<organism evidence="2 3">
    <name type="scientific">Ascaris lumbricoides</name>
    <name type="common">Giant roundworm</name>
    <dbReference type="NCBI Taxonomy" id="6252"/>
    <lineage>
        <taxon>Eukaryota</taxon>
        <taxon>Metazoa</taxon>
        <taxon>Ecdysozoa</taxon>
        <taxon>Nematoda</taxon>
        <taxon>Chromadorea</taxon>
        <taxon>Rhabditida</taxon>
        <taxon>Spirurina</taxon>
        <taxon>Ascaridomorpha</taxon>
        <taxon>Ascaridoidea</taxon>
        <taxon>Ascarididae</taxon>
        <taxon>Ascaris</taxon>
    </lineage>
</organism>
<keyword evidence="2" id="KW-1185">Reference proteome</keyword>
<sequence length="145" mass="16058">MEEIFRHLNSSSKAEYSELIQDLTLPKKGFAGVDLVPTWGFDTERKKHCNVDIQSRRICGTTEGEILGHPERRYDLRQLAGACDEARAAEPRANTPPHKSLVSPPHATPPAQNRIKIAPSAAEISPRALTILRTLSIDRLPVTVT</sequence>
<evidence type="ECO:0000256" key="1">
    <source>
        <dbReference type="SAM" id="MobiDB-lite"/>
    </source>
</evidence>
<protein>
    <submittedName>
        <fullName evidence="3">Uncharacterized protein</fullName>
    </submittedName>
</protein>
<accession>A0A0M3HN92</accession>
<name>A0A0M3HN92_ASCLU</name>
<reference evidence="3" key="1">
    <citation type="submission" date="2017-02" db="UniProtKB">
        <authorList>
            <consortium name="WormBaseParasite"/>
        </authorList>
    </citation>
    <scope>IDENTIFICATION</scope>
</reference>
<dbReference type="WBParaSite" id="ALUE_0000311701-mRNA-1">
    <property type="protein sequence ID" value="ALUE_0000311701-mRNA-1"/>
    <property type="gene ID" value="ALUE_0000311701"/>
</dbReference>
<dbReference type="Proteomes" id="UP000036681">
    <property type="component" value="Unplaced"/>
</dbReference>
<feature type="region of interest" description="Disordered" evidence="1">
    <location>
        <begin position="90"/>
        <end position="112"/>
    </location>
</feature>
<dbReference type="AlphaFoldDB" id="A0A0M3HN92"/>
<proteinExistence type="predicted"/>
<evidence type="ECO:0000313" key="3">
    <source>
        <dbReference type="WBParaSite" id="ALUE_0000311701-mRNA-1"/>
    </source>
</evidence>